<dbReference type="STRING" id="45354.A0A1L0B9L8"/>
<dbReference type="PANTHER" id="PTHR35204">
    <property type="entry name" value="YALI0A21131P"/>
    <property type="match status" value="1"/>
</dbReference>
<gene>
    <name evidence="3" type="ORF">SAMEA4029010_CIC11G00000005337</name>
</gene>
<evidence type="ECO:0000313" key="4">
    <source>
        <dbReference type="Proteomes" id="UP000182334"/>
    </source>
</evidence>
<dbReference type="OrthoDB" id="10261782at2759"/>
<protein>
    <submittedName>
        <fullName evidence="3">CIC11C00000005337</fullName>
    </submittedName>
</protein>
<evidence type="ECO:0000313" key="3">
    <source>
        <dbReference type="EMBL" id="SGZ47029.1"/>
    </source>
</evidence>
<dbReference type="AlphaFoldDB" id="A0A1L0B9L8"/>
<feature type="region of interest" description="Disordered" evidence="1">
    <location>
        <begin position="137"/>
        <end position="159"/>
    </location>
</feature>
<feature type="transmembrane region" description="Helical" evidence="2">
    <location>
        <begin position="17"/>
        <end position="33"/>
    </location>
</feature>
<keyword evidence="2" id="KW-0472">Membrane</keyword>
<reference evidence="3 4" key="1">
    <citation type="submission" date="2016-10" db="EMBL/GenBank/DDBJ databases">
        <authorList>
            <person name="de Groot N.N."/>
        </authorList>
    </citation>
    <scope>NUCLEOTIDE SEQUENCE [LARGE SCALE GENOMIC DNA]</scope>
    <source>
        <strain evidence="3 4">CBS 141442</strain>
    </source>
</reference>
<dbReference type="Proteomes" id="UP000182334">
    <property type="component" value="Chromosome I"/>
</dbReference>
<keyword evidence="4" id="KW-1185">Reference proteome</keyword>
<evidence type="ECO:0000256" key="2">
    <source>
        <dbReference type="SAM" id="Phobius"/>
    </source>
</evidence>
<organism evidence="3 4">
    <name type="scientific">Sungouiella intermedia</name>
    <dbReference type="NCBI Taxonomy" id="45354"/>
    <lineage>
        <taxon>Eukaryota</taxon>
        <taxon>Fungi</taxon>
        <taxon>Dikarya</taxon>
        <taxon>Ascomycota</taxon>
        <taxon>Saccharomycotina</taxon>
        <taxon>Pichiomycetes</taxon>
        <taxon>Metschnikowiaceae</taxon>
        <taxon>Sungouiella</taxon>
    </lineage>
</organism>
<accession>A0A1L0B9L8</accession>
<name>A0A1L0B9L8_9ASCO</name>
<dbReference type="PANTHER" id="PTHR35204:SF1">
    <property type="entry name" value="ENTEROTOXIN"/>
    <property type="match status" value="1"/>
</dbReference>
<keyword evidence="2" id="KW-1133">Transmembrane helix</keyword>
<keyword evidence="2" id="KW-0812">Transmembrane</keyword>
<evidence type="ECO:0000256" key="1">
    <source>
        <dbReference type="SAM" id="MobiDB-lite"/>
    </source>
</evidence>
<proteinExistence type="predicted"/>
<dbReference type="EMBL" id="LT635756">
    <property type="protein sequence ID" value="SGZ47029.1"/>
    <property type="molecule type" value="Genomic_DNA"/>
</dbReference>
<sequence>MNHSSSQLSISSSDTKFFFLLSLNILIAIWALFKFHDFQFNPQTNSSLVRLDPAEINKKYPIDLENATAVFNSVNGALKQKDANMNPVGLSFIPAYLPPNTLMYHSTLNAYLPDLFEWIAMDYEFSYNFAHFARGKFRERRPPPRGPNERGPNEQEGQNILNEPQKSQSLMDEPRKLPPGLPFSGSSYLYTLRNTKPLDKLIYLDGASAAKTTTGEMDQQLILSRQLDADARVLERLAAQKICEWGKLFGLQGIVRMEIGFEIILCDFFDNIEIVSNITLSNATQVGNLPNEPQFAKTELEKKRMQLMDLWELMAGYDWLAAGSRANEGEHRILLDFSGMVTPLNKTYIDRDPYKRRINHLAEAHKEDIIHLLEKFLVNPVDPFHKTNWQSVTETITDKFAPILIALNNTLLVFEIESQGDNLGSAIEDTVTNVTLTLFNFFRRYSDTDLDIWEEKKEKFLQAAVSDYIFHTFDLNTQLDILIYSSIYRTTVEILSFVRDLFFLARLAIPDFYVDPTEANYKRITKDILKQKELLDNLMRVLEWPLFARCSSMCGWDEVCYVPTWGPSPLGWGSNGNGKYLEYDGERYRIPLELSCVKLNDLVRY</sequence>
<dbReference type="InterPro" id="IPR038921">
    <property type="entry name" value="YOR389W-like"/>
</dbReference>